<evidence type="ECO:0000313" key="1">
    <source>
        <dbReference type="EMBL" id="SPC33477.1"/>
    </source>
</evidence>
<protein>
    <submittedName>
        <fullName evidence="1">Uncharacterized protein</fullName>
    </submittedName>
</protein>
<name>A0A2K5APD0_9ARCH</name>
<evidence type="ECO:0000313" key="2">
    <source>
        <dbReference type="Proteomes" id="UP000236248"/>
    </source>
</evidence>
<accession>A0A2K5APD0</accession>
<proteinExistence type="predicted"/>
<keyword evidence="2" id="KW-1185">Reference proteome</keyword>
<organism evidence="1 2">
    <name type="scientific">Candidatus Nitrosocaldus cavascurensis</name>
    <dbReference type="NCBI Taxonomy" id="2058097"/>
    <lineage>
        <taxon>Archaea</taxon>
        <taxon>Nitrososphaerota</taxon>
        <taxon>Nitrososphaeria</taxon>
        <taxon>Candidatus Nitrosocaldales</taxon>
        <taxon>Candidatus Nitrosocaldaceae</taxon>
        <taxon>Candidatus Nitrosocaldus</taxon>
    </lineage>
</organism>
<sequence>MAGCLAWKSDRLISMRLDCVGRRTGRPVGQGIEALRAHSHLGSKLSEPALT</sequence>
<dbReference type="EMBL" id="LT981265">
    <property type="protein sequence ID" value="SPC33477.1"/>
    <property type="molecule type" value="Genomic_DNA"/>
</dbReference>
<dbReference type="KEGG" id="ncv:NCAV_0280"/>
<dbReference type="AlphaFoldDB" id="A0A2K5APD0"/>
<reference evidence="2" key="1">
    <citation type="submission" date="2018-01" db="EMBL/GenBank/DDBJ databases">
        <authorList>
            <person name="Kerou L M."/>
        </authorList>
    </citation>
    <scope>NUCLEOTIDE SEQUENCE [LARGE SCALE GENOMIC DNA]</scope>
    <source>
        <strain evidence="2">SCU2</strain>
    </source>
</reference>
<dbReference type="Proteomes" id="UP000236248">
    <property type="component" value="Chromosome NCAV"/>
</dbReference>
<gene>
    <name evidence="1" type="ORF">NCAV_0280</name>
</gene>